<name>A0A8T6Z030_9GAMM</name>
<dbReference type="AlphaFoldDB" id="A0A8T6Z030"/>
<proteinExistence type="predicted"/>
<evidence type="ECO:0000313" key="2">
    <source>
        <dbReference type="Proteomes" id="UP000307537"/>
    </source>
</evidence>
<evidence type="ECO:0000313" key="1">
    <source>
        <dbReference type="EMBL" id="NKC21600.1"/>
    </source>
</evidence>
<keyword evidence="2" id="KW-1185">Reference proteome</keyword>
<dbReference type="Proteomes" id="UP000307537">
    <property type="component" value="Unassembled WGS sequence"/>
</dbReference>
<gene>
    <name evidence="1" type="ORF">CWC29_022750</name>
</gene>
<reference evidence="1" key="1">
    <citation type="submission" date="2019-10" db="EMBL/GenBank/DDBJ databases">
        <authorList>
            <person name="Paulsen S."/>
        </authorList>
    </citation>
    <scope>NUCLEOTIDE SEQUENCE</scope>
    <source>
        <strain evidence="1">S4498</strain>
    </source>
</reference>
<accession>A0A8T6Z030</accession>
<organism evidence="1 2">
    <name type="scientific">Pseudoalteromonas galatheae</name>
    <dbReference type="NCBI Taxonomy" id="579562"/>
    <lineage>
        <taxon>Bacteria</taxon>
        <taxon>Pseudomonadati</taxon>
        <taxon>Pseudomonadota</taxon>
        <taxon>Gammaproteobacteria</taxon>
        <taxon>Alteromonadales</taxon>
        <taxon>Pseudoalteromonadaceae</taxon>
        <taxon>Pseudoalteromonas</taxon>
    </lineage>
</organism>
<sequence length="51" mass="5557">MTIKDQVAPKKRQPEQNTSICIGKHAGKTVLLMSMEQLKALAHGKPQGENA</sequence>
<comment type="caution">
    <text evidence="1">The sequence shown here is derived from an EMBL/GenBank/DDBJ whole genome shotgun (WGS) entry which is preliminary data.</text>
</comment>
<dbReference type="RefSeq" id="WP_157757237.1">
    <property type="nucleotide sequence ID" value="NZ_PNCO02000002.1"/>
</dbReference>
<protein>
    <submittedName>
        <fullName evidence="1">Uncharacterized protein</fullName>
    </submittedName>
</protein>
<dbReference type="EMBL" id="PNCO02000002">
    <property type="protein sequence ID" value="NKC21600.1"/>
    <property type="molecule type" value="Genomic_DNA"/>
</dbReference>